<proteinExistence type="predicted"/>
<gene>
    <name evidence="1" type="ORF">BSZ18_19575</name>
</gene>
<dbReference type="AlphaFoldDB" id="A0A1X3H5N9"/>
<protein>
    <submittedName>
        <fullName evidence="1">Uncharacterized protein</fullName>
    </submittedName>
</protein>
<accession>A0A1X3H5N9</accession>
<evidence type="ECO:0000313" key="2">
    <source>
        <dbReference type="Proteomes" id="UP000193553"/>
    </source>
</evidence>
<evidence type="ECO:0000313" key="1">
    <source>
        <dbReference type="EMBL" id="OSJ08409.1"/>
    </source>
</evidence>
<reference evidence="1 2" key="1">
    <citation type="submission" date="2017-03" db="EMBL/GenBank/DDBJ databases">
        <title>Whole genome sequences of fourteen strains of Bradyrhizobium canariense and one strain of Bradyrhizobium japonicum isolated from Lupinus (Papilionoideae: Genisteae) species in Algeria.</title>
        <authorList>
            <person name="Crovadore J."/>
            <person name="Chekireb D."/>
            <person name="Brachmann A."/>
            <person name="Chablais R."/>
            <person name="Cochard B."/>
            <person name="Lefort F."/>
        </authorList>
    </citation>
    <scope>NUCLEOTIDE SEQUENCE [LARGE SCALE GENOMIC DNA]</scope>
    <source>
        <strain evidence="1 2">UBMA195</strain>
    </source>
</reference>
<dbReference type="Proteomes" id="UP000193553">
    <property type="component" value="Unassembled WGS sequence"/>
</dbReference>
<organism evidence="1 2">
    <name type="scientific">Bradyrhizobium canariense</name>
    <dbReference type="NCBI Taxonomy" id="255045"/>
    <lineage>
        <taxon>Bacteria</taxon>
        <taxon>Pseudomonadati</taxon>
        <taxon>Pseudomonadota</taxon>
        <taxon>Alphaproteobacteria</taxon>
        <taxon>Hyphomicrobiales</taxon>
        <taxon>Nitrobacteraceae</taxon>
        <taxon>Bradyrhizobium</taxon>
    </lineage>
</organism>
<dbReference type="EMBL" id="NAFI01000175">
    <property type="protein sequence ID" value="OSJ08409.1"/>
    <property type="molecule type" value="Genomic_DNA"/>
</dbReference>
<comment type="caution">
    <text evidence="1">The sequence shown here is derived from an EMBL/GenBank/DDBJ whole genome shotgun (WGS) entry which is preliminary data.</text>
</comment>
<sequence>MTRRRDVGPMAVQPERTWAGRPVSEHVLEKKPQPQSGQLSATRAVLLRRHALRTQRALLADNSDGRTSSSK</sequence>
<name>A0A1X3H5N9_9BRAD</name>